<feature type="domain" description="Acyl-CoA thioesterase-like C-terminal" evidence="4">
    <location>
        <begin position="204"/>
        <end position="330"/>
    </location>
</feature>
<dbReference type="Pfam" id="PF20789">
    <property type="entry name" value="4HBT_3C"/>
    <property type="match status" value="1"/>
</dbReference>
<name>A0AAF0YJA0_9TREE</name>
<evidence type="ECO:0000313" key="5">
    <source>
        <dbReference type="EMBL" id="WOO84578.1"/>
    </source>
</evidence>
<comment type="similarity">
    <text evidence="1">Belongs to the C/M/P thioester hydrolase family.</text>
</comment>
<dbReference type="InterPro" id="IPR029069">
    <property type="entry name" value="HotDog_dom_sf"/>
</dbReference>
<dbReference type="Proteomes" id="UP000827549">
    <property type="component" value="Chromosome 6"/>
</dbReference>
<dbReference type="GeneID" id="87811265"/>
<dbReference type="Pfam" id="PF13622">
    <property type="entry name" value="4HBT_3"/>
    <property type="match status" value="1"/>
</dbReference>
<dbReference type="AlphaFoldDB" id="A0AAF0YJA0"/>
<reference evidence="5" key="1">
    <citation type="submission" date="2023-10" db="EMBL/GenBank/DDBJ databases">
        <authorList>
            <person name="Noh H."/>
        </authorList>
    </citation>
    <scope>NUCLEOTIDE SEQUENCE</scope>
    <source>
        <strain evidence="5">DUCC4014</strain>
    </source>
</reference>
<keyword evidence="2" id="KW-0378">Hydrolase</keyword>
<dbReference type="SUPFAM" id="SSF54637">
    <property type="entry name" value="Thioesterase/thiol ester dehydrase-isomerase"/>
    <property type="match status" value="2"/>
</dbReference>
<proteinExistence type="inferred from homology"/>
<dbReference type="PANTHER" id="PTHR11066:SF34">
    <property type="entry name" value="ACYL-COENZYME A THIOESTERASE 8"/>
    <property type="match status" value="1"/>
</dbReference>
<dbReference type="GO" id="GO:0006637">
    <property type="term" value="P:acyl-CoA metabolic process"/>
    <property type="evidence" value="ECO:0007669"/>
    <property type="project" value="InterPro"/>
</dbReference>
<dbReference type="CDD" id="cd03445">
    <property type="entry name" value="Thioesterase_II_repeat2"/>
    <property type="match status" value="1"/>
</dbReference>
<dbReference type="EMBL" id="CP086719">
    <property type="protein sequence ID" value="WOO84578.1"/>
    <property type="molecule type" value="Genomic_DNA"/>
</dbReference>
<evidence type="ECO:0000259" key="4">
    <source>
        <dbReference type="Pfam" id="PF20789"/>
    </source>
</evidence>
<dbReference type="CDD" id="cd03444">
    <property type="entry name" value="Thioesterase_II_repeat1"/>
    <property type="match status" value="1"/>
</dbReference>
<dbReference type="GO" id="GO:0005782">
    <property type="term" value="C:peroxisomal matrix"/>
    <property type="evidence" value="ECO:0007669"/>
    <property type="project" value="UniProtKB-SubCell"/>
</dbReference>
<dbReference type="PANTHER" id="PTHR11066">
    <property type="entry name" value="ACYL-COA THIOESTERASE"/>
    <property type="match status" value="1"/>
</dbReference>
<protein>
    <submittedName>
        <fullName evidence="5">Acyl-CoA thioesterase 2</fullName>
    </submittedName>
</protein>
<feature type="domain" description="Acyl-CoA thioesterase-like N-terminal HotDog" evidence="3">
    <location>
        <begin position="34"/>
        <end position="115"/>
    </location>
</feature>
<dbReference type="RefSeq" id="XP_062630604.1">
    <property type="nucleotide sequence ID" value="XM_062774620.1"/>
</dbReference>
<evidence type="ECO:0000256" key="2">
    <source>
        <dbReference type="ARBA" id="ARBA00022801"/>
    </source>
</evidence>
<dbReference type="GO" id="GO:0047617">
    <property type="term" value="F:fatty acyl-CoA hydrolase activity"/>
    <property type="evidence" value="ECO:0007669"/>
    <property type="project" value="InterPro"/>
</dbReference>
<accession>A0AAF0YJA0</accession>
<gene>
    <name evidence="5" type="primary">tesB</name>
    <name evidence="5" type="ORF">LOC62_06G008097</name>
</gene>
<organism evidence="5 6">
    <name type="scientific">Vanrija pseudolonga</name>
    <dbReference type="NCBI Taxonomy" id="143232"/>
    <lineage>
        <taxon>Eukaryota</taxon>
        <taxon>Fungi</taxon>
        <taxon>Dikarya</taxon>
        <taxon>Basidiomycota</taxon>
        <taxon>Agaricomycotina</taxon>
        <taxon>Tremellomycetes</taxon>
        <taxon>Trichosporonales</taxon>
        <taxon>Trichosporonaceae</taxon>
        <taxon>Vanrija</taxon>
    </lineage>
</organism>
<dbReference type="InterPro" id="IPR049449">
    <property type="entry name" value="TesB_ACOT8-like_N"/>
</dbReference>
<sequence length="346" mass="37705">MAQQTDNTMHHALMIKPVPRLLGLEAFQAQNLWTPPSNRGVYGGQVIGQALMAAVSTVEGKDLHSQHCYFLLPCDSRLPVTYCVERLREGKSYSTRLVHAIQNSETIFTLMASFTLPPVPIAPEIAAKVTGATPPEDGPVPFSTRYQRPMPSDILSFEEASRDDNRWKDYVTTMADFGLRINPTDAEARKAVLADRVIVRPLMAVGARAQAGKNSAQRAVWLQPLFGGRKVSPNEARAMIGYITDSQTVATAGRTVGLSATSDPKLGMVATIDHTIHYYPFPESYDGTQPVLHVIDAIAVDLTTGRGVLNGRVYTQDGVLIAATSQEGVVRARQAGKKPRREGPKL</sequence>
<evidence type="ECO:0000256" key="1">
    <source>
        <dbReference type="ARBA" id="ARBA00006538"/>
    </source>
</evidence>
<dbReference type="InterPro" id="IPR049450">
    <property type="entry name" value="ACOT8-like_C"/>
</dbReference>
<evidence type="ECO:0000259" key="3">
    <source>
        <dbReference type="Pfam" id="PF13622"/>
    </source>
</evidence>
<evidence type="ECO:0000313" key="6">
    <source>
        <dbReference type="Proteomes" id="UP000827549"/>
    </source>
</evidence>
<dbReference type="GO" id="GO:0009062">
    <property type="term" value="P:fatty acid catabolic process"/>
    <property type="evidence" value="ECO:0007669"/>
    <property type="project" value="TreeGrafter"/>
</dbReference>
<dbReference type="InterPro" id="IPR003703">
    <property type="entry name" value="Acyl_CoA_thio"/>
</dbReference>
<keyword evidence="6" id="KW-1185">Reference proteome</keyword>
<dbReference type="InterPro" id="IPR042171">
    <property type="entry name" value="Acyl-CoA_hotdog"/>
</dbReference>
<dbReference type="Gene3D" id="2.40.160.210">
    <property type="entry name" value="Acyl-CoA thioesterase, double hotdog domain"/>
    <property type="match status" value="1"/>
</dbReference>